<dbReference type="Gene3D" id="3.40.50.1170">
    <property type="entry name" value="L-asparaginase, N-terminal domain"/>
    <property type="match status" value="1"/>
</dbReference>
<dbReference type="Gene3D" id="3.40.50.40">
    <property type="match status" value="1"/>
</dbReference>
<proteinExistence type="inferred from homology"/>
<dbReference type="InterPro" id="IPR006034">
    <property type="entry name" value="Asparaginase/glutaminase-like"/>
</dbReference>
<sequence>MHDVARVLVLHTGGTIGMREGPRGFAPVPGALEEEVARRPMLCDPSEPRFTTARFEDGTRVRYDVVDYDPLLDSANLDLSHWARFAADIGARYDDYDGFVVLHGTDTMAYTASALSFLLDGLGKPVVLTGSQIPLSRVRSDGMDNLLTALWIAARSRLPEVMLAFHHKVFRGNRATKVDATELAAFASPNLAPLAEAGIALRVHRELALPMPTTPFHVDASLSPHVAALRLYPGITESILENFLRPPLEGLVLETYGTGNAPERRSLLDVIEAATRRGVIVLNVTQCLHGTVSASYQAGRALAEAGVLPGGDLTPEAALTKLCWLLGKRDLSRDEVRRRLVTPLRGEMTDERG</sequence>
<feature type="active site" evidence="7">
    <location>
        <position position="105"/>
    </location>
</feature>
<feature type="binding site" evidence="5">
    <location>
        <begin position="105"/>
        <end position="106"/>
    </location>
    <ligand>
        <name>substrate</name>
    </ligand>
</feature>
<dbReference type="RefSeq" id="WP_053232510.1">
    <property type="nucleotide sequence ID" value="NZ_CP011125.1"/>
</dbReference>
<dbReference type="Pfam" id="PF17763">
    <property type="entry name" value="Asparaginase_C"/>
    <property type="match status" value="1"/>
</dbReference>
<dbReference type="PIRSF" id="PIRSF001220">
    <property type="entry name" value="L-ASNase_gatD"/>
    <property type="match status" value="1"/>
</dbReference>
<dbReference type="OrthoDB" id="9788068at2"/>
<dbReference type="InterPro" id="IPR027474">
    <property type="entry name" value="L-asparaginase_N"/>
</dbReference>
<dbReference type="AlphaFoldDB" id="A0A0F6SEI4"/>
<dbReference type="EC" id="3.5.1.1" evidence="2"/>
<dbReference type="PIRSF" id="PIRSF500176">
    <property type="entry name" value="L_ASNase"/>
    <property type="match status" value="1"/>
</dbReference>
<gene>
    <name evidence="10" type="ORF">DB32_002398</name>
</gene>
<dbReference type="FunFam" id="3.40.50.1170:FF:000001">
    <property type="entry name" value="L-asparaginase 2"/>
    <property type="match status" value="1"/>
</dbReference>
<dbReference type="PROSITE" id="PS51732">
    <property type="entry name" value="ASN_GLN_ASE_3"/>
    <property type="match status" value="1"/>
</dbReference>
<dbReference type="STRING" id="927083.DB32_002398"/>
<dbReference type="PRINTS" id="PR00139">
    <property type="entry name" value="ASNGLNASE"/>
</dbReference>
<dbReference type="Pfam" id="PF00710">
    <property type="entry name" value="Asparaginase"/>
    <property type="match status" value="1"/>
</dbReference>
<evidence type="ECO:0000313" key="11">
    <source>
        <dbReference type="Proteomes" id="UP000034883"/>
    </source>
</evidence>
<dbReference type="KEGG" id="samy:DB32_002398"/>
<dbReference type="CDD" id="cd08963">
    <property type="entry name" value="L-asparaginase_I"/>
    <property type="match status" value="1"/>
</dbReference>
<dbReference type="PANTHER" id="PTHR11707:SF28">
    <property type="entry name" value="60 KDA LYSOPHOSPHOLIPASE"/>
    <property type="match status" value="1"/>
</dbReference>
<feature type="binding site" evidence="5">
    <location>
        <position position="74"/>
    </location>
    <ligand>
        <name>substrate</name>
    </ligand>
</feature>
<dbReference type="InterPro" id="IPR006033">
    <property type="entry name" value="AsnA_fam"/>
</dbReference>
<evidence type="ECO:0000259" key="8">
    <source>
        <dbReference type="Pfam" id="PF00710"/>
    </source>
</evidence>
<evidence type="ECO:0000256" key="3">
    <source>
        <dbReference type="ARBA" id="ARBA00022801"/>
    </source>
</evidence>
<dbReference type="GO" id="GO:0009066">
    <property type="term" value="P:aspartate family amino acid metabolic process"/>
    <property type="evidence" value="ECO:0007669"/>
    <property type="project" value="UniProtKB-ARBA"/>
</dbReference>
<dbReference type="InterPro" id="IPR037152">
    <property type="entry name" value="L-asparaginase_N_sf"/>
</dbReference>
<evidence type="ECO:0000259" key="9">
    <source>
        <dbReference type="Pfam" id="PF17763"/>
    </source>
</evidence>
<evidence type="ECO:0000256" key="1">
    <source>
        <dbReference type="ARBA" id="ARBA00010518"/>
    </source>
</evidence>
<feature type="active site" description="O-isoaspartyl threonine intermediate" evidence="4">
    <location>
        <position position="15"/>
    </location>
</feature>
<evidence type="ECO:0000256" key="6">
    <source>
        <dbReference type="PROSITE-ProRule" id="PRU10099"/>
    </source>
</evidence>
<name>A0A0F6SEI4_9BACT</name>
<dbReference type="PANTHER" id="PTHR11707">
    <property type="entry name" value="L-ASPARAGINASE"/>
    <property type="match status" value="1"/>
</dbReference>
<dbReference type="SFLD" id="SFLDS00057">
    <property type="entry name" value="Glutaminase/Asparaginase"/>
    <property type="match status" value="1"/>
</dbReference>
<keyword evidence="11" id="KW-1185">Reference proteome</keyword>
<feature type="domain" description="Asparaginase/glutaminase C-terminal" evidence="9">
    <location>
        <begin position="225"/>
        <end position="338"/>
    </location>
</feature>
<comment type="similarity">
    <text evidence="1">Belongs to the asparaginase 1 family.</text>
</comment>
<keyword evidence="3" id="KW-0378">Hydrolase</keyword>
<evidence type="ECO:0000256" key="4">
    <source>
        <dbReference type="PIRSR" id="PIRSR001220-1"/>
    </source>
</evidence>
<dbReference type="SMART" id="SM00870">
    <property type="entry name" value="Asparaginase"/>
    <property type="match status" value="1"/>
</dbReference>
<dbReference type="EMBL" id="CP011125">
    <property type="protein sequence ID" value="AKF05249.1"/>
    <property type="molecule type" value="Genomic_DNA"/>
</dbReference>
<evidence type="ECO:0000256" key="2">
    <source>
        <dbReference type="ARBA" id="ARBA00012920"/>
    </source>
</evidence>
<reference evidence="10 11" key="1">
    <citation type="submission" date="2015-03" db="EMBL/GenBank/DDBJ databases">
        <title>Genome assembly of Sandaracinus amylolyticus DSM 53668.</title>
        <authorList>
            <person name="Sharma G."/>
            <person name="Subramanian S."/>
        </authorList>
    </citation>
    <scope>NUCLEOTIDE SEQUENCE [LARGE SCALE GENOMIC DNA]</scope>
    <source>
        <strain evidence="10 11">DSM 53668</strain>
    </source>
</reference>
<dbReference type="FunFam" id="3.40.50.40:FF:000001">
    <property type="entry name" value="L-asparaginase 1"/>
    <property type="match status" value="1"/>
</dbReference>
<accession>A0A0F6SEI4</accession>
<dbReference type="InterPro" id="IPR041725">
    <property type="entry name" value="L-asparaginase_I"/>
</dbReference>
<dbReference type="Proteomes" id="UP000034883">
    <property type="component" value="Chromosome"/>
</dbReference>
<dbReference type="InterPro" id="IPR020827">
    <property type="entry name" value="Asparaginase/glutaminase_AS1"/>
</dbReference>
<feature type="domain" description="L-asparaginase N-terminal" evidence="8">
    <location>
        <begin position="6"/>
        <end position="206"/>
    </location>
</feature>
<dbReference type="PROSITE" id="PS00144">
    <property type="entry name" value="ASN_GLN_ASE_1"/>
    <property type="match status" value="1"/>
</dbReference>
<dbReference type="InterPro" id="IPR040919">
    <property type="entry name" value="Asparaginase_C"/>
</dbReference>
<evidence type="ECO:0000256" key="5">
    <source>
        <dbReference type="PIRSR" id="PIRSR001220-2"/>
    </source>
</evidence>
<dbReference type="InterPro" id="IPR027473">
    <property type="entry name" value="L-asparaginase_C"/>
</dbReference>
<dbReference type="SUPFAM" id="SSF53774">
    <property type="entry name" value="Glutaminase/Asparaginase"/>
    <property type="match status" value="1"/>
</dbReference>
<evidence type="ECO:0000313" key="10">
    <source>
        <dbReference type="EMBL" id="AKF05249.1"/>
    </source>
</evidence>
<dbReference type="InterPro" id="IPR027475">
    <property type="entry name" value="Asparaginase/glutaminase_AS2"/>
</dbReference>
<evidence type="ECO:0000256" key="7">
    <source>
        <dbReference type="PROSITE-ProRule" id="PRU10100"/>
    </source>
</evidence>
<dbReference type="GO" id="GO:0004067">
    <property type="term" value="F:asparaginase activity"/>
    <property type="evidence" value="ECO:0007669"/>
    <property type="project" value="UniProtKB-UniRule"/>
</dbReference>
<dbReference type="InterPro" id="IPR036152">
    <property type="entry name" value="Asp/glu_Ase-like_sf"/>
</dbReference>
<feature type="active site" evidence="6">
    <location>
        <position position="15"/>
    </location>
</feature>
<dbReference type="PROSITE" id="PS00917">
    <property type="entry name" value="ASN_GLN_ASE_2"/>
    <property type="match status" value="1"/>
</dbReference>
<dbReference type="NCBIfam" id="TIGR00519">
    <property type="entry name" value="asnASE_I"/>
    <property type="match status" value="1"/>
</dbReference>
<protein>
    <recommendedName>
        <fullName evidence="2">asparaginase</fullName>
        <ecNumber evidence="2">3.5.1.1</ecNumber>
    </recommendedName>
</protein>
<organism evidence="10 11">
    <name type="scientific">Sandaracinus amylolyticus</name>
    <dbReference type="NCBI Taxonomy" id="927083"/>
    <lineage>
        <taxon>Bacteria</taxon>
        <taxon>Pseudomonadati</taxon>
        <taxon>Myxococcota</taxon>
        <taxon>Polyangia</taxon>
        <taxon>Polyangiales</taxon>
        <taxon>Sandaracinaceae</taxon>
        <taxon>Sandaracinus</taxon>
    </lineage>
</organism>